<evidence type="ECO:0008006" key="3">
    <source>
        <dbReference type="Google" id="ProtNLM"/>
    </source>
</evidence>
<dbReference type="AlphaFoldDB" id="A0A154L2U9"/>
<sequence length="133" mass="15690">MLEIFERRNLLLTEHNPGAQLDYVVTLQSELTGCETVFPARMTLRYVPDRLILRPDCLAAYFAEIARIPFDNFETAAVLLMEDFNNEIIPRWINLRLDKQKADNASVQHHEAALEDRQPKWHNPRLLDRLERY</sequence>
<organism evidence="1 2">
    <name type="scientific">Thalassospira lucentensis</name>
    <dbReference type="NCBI Taxonomy" id="168935"/>
    <lineage>
        <taxon>Bacteria</taxon>
        <taxon>Pseudomonadati</taxon>
        <taxon>Pseudomonadota</taxon>
        <taxon>Alphaproteobacteria</taxon>
        <taxon>Rhodospirillales</taxon>
        <taxon>Thalassospiraceae</taxon>
        <taxon>Thalassospira</taxon>
    </lineage>
</organism>
<name>A0A154L2U9_9PROT</name>
<reference evidence="1 2" key="1">
    <citation type="submission" date="2015-12" db="EMBL/GenBank/DDBJ databases">
        <title>Genome sequence of Thalassospira lucentensis MCCC 1A02072.</title>
        <authorList>
            <person name="Lu L."/>
            <person name="Lai Q."/>
            <person name="Shao Z."/>
            <person name="Qian P."/>
        </authorList>
    </citation>
    <scope>NUCLEOTIDE SEQUENCE [LARGE SCALE GENOMIC DNA]</scope>
    <source>
        <strain evidence="1 2">MCCC 1A02072</strain>
    </source>
</reference>
<proteinExistence type="predicted"/>
<comment type="caution">
    <text evidence="1">The sequence shown here is derived from an EMBL/GenBank/DDBJ whole genome shotgun (WGS) entry which is preliminary data.</text>
</comment>
<protein>
    <recommendedName>
        <fullName evidence="3">7-cyano-7-deazaguanine reductase</fullName>
    </recommendedName>
</protein>
<dbReference type="OrthoDB" id="8449321at2"/>
<evidence type="ECO:0000313" key="2">
    <source>
        <dbReference type="Proteomes" id="UP000076335"/>
    </source>
</evidence>
<dbReference type="Proteomes" id="UP000076335">
    <property type="component" value="Unassembled WGS sequence"/>
</dbReference>
<evidence type="ECO:0000313" key="1">
    <source>
        <dbReference type="EMBL" id="KZB62340.1"/>
    </source>
</evidence>
<accession>A0A154L2U9</accession>
<dbReference type="RefSeq" id="WP_062952913.1">
    <property type="nucleotide sequence ID" value="NZ_LPVY01000021.1"/>
</dbReference>
<gene>
    <name evidence="1" type="ORF">AUP42_05190</name>
</gene>
<dbReference type="EMBL" id="LPVY01000021">
    <property type="protein sequence ID" value="KZB62340.1"/>
    <property type="molecule type" value="Genomic_DNA"/>
</dbReference>